<dbReference type="WBParaSite" id="mrna-Wban_03315">
    <property type="protein sequence ID" value="mrna-Wban_03315"/>
    <property type="gene ID" value="Wban_03315"/>
</dbReference>
<reference evidence="3" key="3">
    <citation type="submission" date="2024-02" db="UniProtKB">
        <authorList>
            <consortium name="WormBaseParasite"/>
        </authorList>
    </citation>
    <scope>IDENTIFICATION</scope>
    <source>
        <strain evidence="3">pt0022</strain>
    </source>
</reference>
<dbReference type="Proteomes" id="UP000093561">
    <property type="component" value="Unassembled WGS sequence"/>
</dbReference>
<reference evidence="2" key="2">
    <citation type="journal article" date="2016" name="Mol. Ecol.">
        <title>Population genomics of the filarial nematode parasite Wuchereria bancrofti from mosquitoes.</title>
        <authorList>
            <person name="Small S.T."/>
            <person name="Reimer L.J."/>
            <person name="Tisch D.J."/>
            <person name="King C.L."/>
            <person name="Christensen B.M."/>
            <person name="Siba P.M."/>
            <person name="Kazura J.W."/>
            <person name="Serre D."/>
            <person name="Zimmerman P.A."/>
        </authorList>
    </citation>
    <scope>NUCLEOTIDE SEQUENCE</scope>
    <source>
        <strain evidence="2">pt0022</strain>
    </source>
</reference>
<feature type="region of interest" description="Disordered" evidence="1">
    <location>
        <begin position="41"/>
        <end position="71"/>
    </location>
</feature>
<reference evidence="2" key="1">
    <citation type="submission" date="2015-03" db="EMBL/GenBank/DDBJ databases">
        <title>Wuchereria bancrofti Genome Sequencing Papua New Guinea Strain.</title>
        <authorList>
            <person name="Small S.T."/>
            <person name="Serre D."/>
            <person name="Zimmerman P.A."/>
        </authorList>
    </citation>
    <scope>NUCLEOTIDE SEQUENCE [LARGE SCALE GENOMIC DNA]</scope>
    <source>
        <strain evidence="2">pt0022</strain>
    </source>
</reference>
<evidence type="ECO:0000256" key="1">
    <source>
        <dbReference type="SAM" id="MobiDB-lite"/>
    </source>
</evidence>
<accession>A0AAF5PNK1</accession>
<evidence type="ECO:0000313" key="3">
    <source>
        <dbReference type="WBParaSite" id="mrna-Wban_03315"/>
    </source>
</evidence>
<evidence type="ECO:0000313" key="2">
    <source>
        <dbReference type="Proteomes" id="UP000093561"/>
    </source>
</evidence>
<organism evidence="2 3">
    <name type="scientific">Wuchereria bancrofti</name>
    <dbReference type="NCBI Taxonomy" id="6293"/>
    <lineage>
        <taxon>Eukaryota</taxon>
        <taxon>Metazoa</taxon>
        <taxon>Ecdysozoa</taxon>
        <taxon>Nematoda</taxon>
        <taxon>Chromadorea</taxon>
        <taxon>Rhabditida</taxon>
        <taxon>Spirurina</taxon>
        <taxon>Spiruromorpha</taxon>
        <taxon>Filarioidea</taxon>
        <taxon>Onchocercidae</taxon>
        <taxon>Wuchereria</taxon>
    </lineage>
</organism>
<proteinExistence type="predicted"/>
<sequence>MLIVAEKKSEPFFLHEIVHHPENYVSTVRCVWTEHINPISIPRGQTNDDRRDVDDGGNVGDATGSVHDGDDTDAMGEMVSLRFATILLLALLTVSVTASDWWDDDWDEPWHQYHHHHYHGQFPWNHQHFHHHPYYSGHHSIELQHHPNFQSHNMIISVSYYSDYWADTDK</sequence>
<name>A0AAF5PNK1_WUCBA</name>
<protein>
    <submittedName>
        <fullName evidence="3">Uncharacterized protein</fullName>
    </submittedName>
</protein>
<dbReference type="AlphaFoldDB" id="A0AAF5PNK1"/>